<name>A0ABQ4QGC4_9HYPH</name>
<accession>A0ABQ4QGC4</accession>
<evidence type="ECO:0000313" key="2">
    <source>
        <dbReference type="EMBL" id="GJD44263.1"/>
    </source>
</evidence>
<gene>
    <name evidence="2" type="ORF">AFCDBAGC_2129</name>
</gene>
<keyword evidence="3" id="KW-1185">Reference proteome</keyword>
<evidence type="ECO:0000256" key="1">
    <source>
        <dbReference type="SAM" id="MobiDB-lite"/>
    </source>
</evidence>
<organism evidence="2 3">
    <name type="scientific">Methylobacterium cerastii</name>
    <dbReference type="NCBI Taxonomy" id="932741"/>
    <lineage>
        <taxon>Bacteria</taxon>
        <taxon>Pseudomonadati</taxon>
        <taxon>Pseudomonadota</taxon>
        <taxon>Alphaproteobacteria</taxon>
        <taxon>Hyphomicrobiales</taxon>
        <taxon>Methylobacteriaceae</taxon>
        <taxon>Methylobacterium</taxon>
    </lineage>
</organism>
<feature type="region of interest" description="Disordered" evidence="1">
    <location>
        <begin position="98"/>
        <end position="147"/>
    </location>
</feature>
<feature type="region of interest" description="Disordered" evidence="1">
    <location>
        <begin position="1"/>
        <end position="29"/>
    </location>
</feature>
<feature type="compositionally biased region" description="Basic and acidic residues" evidence="1">
    <location>
        <begin position="103"/>
        <end position="128"/>
    </location>
</feature>
<dbReference type="EMBL" id="BPQG01000030">
    <property type="protein sequence ID" value="GJD44263.1"/>
    <property type="molecule type" value="Genomic_DNA"/>
</dbReference>
<dbReference type="RefSeq" id="WP_238272160.1">
    <property type="nucleotide sequence ID" value="NZ_BPQG01000030.1"/>
</dbReference>
<sequence>MNSTSDKVPNPVTTSPGRPSHPAGSAGRAGAVRRLLGALALCAAAATGACSSDLSPIKTLAVEAGYGPKPVAAPDFVANSRSKADPEFMPVGVSAPVRPVRAKSAESQKALEAELEGARGRNESKGRAAESAGKATKPASAPAQPAQ</sequence>
<dbReference type="Proteomes" id="UP001055117">
    <property type="component" value="Unassembled WGS sequence"/>
</dbReference>
<feature type="compositionally biased region" description="Polar residues" evidence="1">
    <location>
        <begin position="1"/>
        <end position="17"/>
    </location>
</feature>
<proteinExistence type="predicted"/>
<evidence type="ECO:0000313" key="3">
    <source>
        <dbReference type="Proteomes" id="UP001055117"/>
    </source>
</evidence>
<comment type="caution">
    <text evidence="2">The sequence shown here is derived from an EMBL/GenBank/DDBJ whole genome shotgun (WGS) entry which is preliminary data.</text>
</comment>
<reference evidence="2 3" key="1">
    <citation type="journal article" date="2021" name="Front. Microbiol.">
        <title>Comprehensive Comparative Genomics and Phenotyping of Methylobacterium Species.</title>
        <authorList>
            <person name="Alessa O."/>
            <person name="Ogura Y."/>
            <person name="Fujitani Y."/>
            <person name="Takami H."/>
            <person name="Hayashi T."/>
            <person name="Sahin N."/>
            <person name="Tani A."/>
        </authorList>
    </citation>
    <scope>NUCLEOTIDE SEQUENCE [LARGE SCALE GENOMIC DNA]</scope>
    <source>
        <strain evidence="2 3">DSM 23679</strain>
    </source>
</reference>
<protein>
    <submittedName>
        <fullName evidence="2">Uncharacterized protein</fullName>
    </submittedName>
</protein>